<dbReference type="Proteomes" id="UP001179340">
    <property type="component" value="Segment"/>
</dbReference>
<keyword evidence="3" id="KW-1185">Reference proteome</keyword>
<protein>
    <submittedName>
        <fullName evidence="2">Membrane protein</fullName>
    </submittedName>
</protein>
<evidence type="ECO:0000313" key="3">
    <source>
        <dbReference type="Proteomes" id="UP001179340"/>
    </source>
</evidence>
<dbReference type="EMBL" id="OL742560">
    <property type="protein sequence ID" value="UKH48324.1"/>
    <property type="molecule type" value="Genomic_DNA"/>
</dbReference>
<keyword evidence="1" id="KW-0812">Transmembrane</keyword>
<feature type="transmembrane region" description="Helical" evidence="1">
    <location>
        <begin position="31"/>
        <end position="56"/>
    </location>
</feature>
<sequence length="57" mass="6152">MGRRRADWSRETVRAELESLRGLRPTALGELVLVGLSLTAGIGFVLVLVGFFALLAP</sequence>
<proteinExistence type="predicted"/>
<evidence type="ECO:0000256" key="1">
    <source>
        <dbReference type="SAM" id="Phobius"/>
    </source>
</evidence>
<gene>
    <name evidence="2" type="primary">38</name>
    <name evidence="2" type="ORF">SEA_LILMAC1015_38</name>
</gene>
<reference evidence="2" key="1">
    <citation type="submission" date="2021-12" db="EMBL/GenBank/DDBJ databases">
        <authorList>
            <person name="Isenhart S.H."/>
            <person name="Brown D.K."/>
            <person name="Allen M.J."/>
            <person name="Garcia C.A."/>
            <person name="Bollivar D.W."/>
            <person name="Garlena R.A."/>
            <person name="Russell D.A."/>
            <person name="Jacobs-Sera D."/>
            <person name="Hatfull G.F."/>
        </authorList>
    </citation>
    <scope>NUCLEOTIDE SEQUENCE</scope>
</reference>
<keyword evidence="1" id="KW-0472">Membrane</keyword>
<keyword evidence="1" id="KW-1133">Transmembrane helix</keyword>
<name>A0AA49GZE4_9CAUD</name>
<evidence type="ECO:0000313" key="2">
    <source>
        <dbReference type="EMBL" id="UKH48324.1"/>
    </source>
</evidence>
<accession>A0AA49GZE4</accession>
<organism evidence="2 3">
    <name type="scientific">Arthrobacter phage Lilmac1015</name>
    <dbReference type="NCBI Taxonomy" id="2912653"/>
    <lineage>
        <taxon>Viruses</taxon>
        <taxon>Duplodnaviria</taxon>
        <taxon>Heunggongvirae</taxon>
        <taxon>Uroviricota</taxon>
        <taxon>Caudoviricetes</taxon>
        <taxon>Berryhillviridae</taxon>
        <taxon>Lilmacvirus</taxon>
        <taxon>Lilmacvirus lilmac1015</taxon>
    </lineage>
</organism>